<dbReference type="InterPro" id="IPR024867">
    <property type="entry name" value="NFRKB"/>
</dbReference>
<organism evidence="5 6">
    <name type="scientific">Genlisea aurea</name>
    <dbReference type="NCBI Taxonomy" id="192259"/>
    <lineage>
        <taxon>Eukaryota</taxon>
        <taxon>Viridiplantae</taxon>
        <taxon>Streptophyta</taxon>
        <taxon>Embryophyta</taxon>
        <taxon>Tracheophyta</taxon>
        <taxon>Spermatophyta</taxon>
        <taxon>Magnoliopsida</taxon>
        <taxon>eudicotyledons</taxon>
        <taxon>Gunneridae</taxon>
        <taxon>Pentapetalae</taxon>
        <taxon>asterids</taxon>
        <taxon>lamiids</taxon>
        <taxon>Lamiales</taxon>
        <taxon>Lentibulariaceae</taxon>
        <taxon>Genlisea</taxon>
    </lineage>
</organism>
<evidence type="ECO:0000256" key="2">
    <source>
        <dbReference type="ARBA" id="ARBA00023242"/>
    </source>
</evidence>
<dbReference type="CDD" id="cd21865">
    <property type="entry name" value="DEUBAD_NFRKB"/>
    <property type="match status" value="1"/>
</dbReference>
<keyword evidence="6" id="KW-1185">Reference proteome</keyword>
<feature type="non-terminal residue" evidence="5">
    <location>
        <position position="1196"/>
    </location>
</feature>
<name>S8BVF2_9LAMI</name>
<dbReference type="OrthoDB" id="70874at2759"/>
<dbReference type="Pfam" id="PF25793">
    <property type="entry name" value="WHD_2nd_NFRKB"/>
    <property type="match status" value="1"/>
</dbReference>
<evidence type="ECO:0000256" key="1">
    <source>
        <dbReference type="ARBA" id="ARBA00004123"/>
    </source>
</evidence>
<evidence type="ECO:0000313" key="6">
    <source>
        <dbReference type="Proteomes" id="UP000015453"/>
    </source>
</evidence>
<feature type="region of interest" description="Disordered" evidence="3">
    <location>
        <begin position="254"/>
        <end position="288"/>
    </location>
</feature>
<feature type="compositionally biased region" description="Polar residues" evidence="3">
    <location>
        <begin position="732"/>
        <end position="742"/>
    </location>
</feature>
<evidence type="ECO:0000259" key="4">
    <source>
        <dbReference type="PROSITE" id="PS51916"/>
    </source>
</evidence>
<feature type="domain" description="DEUBAD" evidence="4">
    <location>
        <begin position="86"/>
        <end position="199"/>
    </location>
</feature>
<dbReference type="PANTHER" id="PTHR13052">
    <property type="entry name" value="NFRKB-RELATED"/>
    <property type="match status" value="1"/>
</dbReference>
<dbReference type="PROSITE" id="PS51916">
    <property type="entry name" value="DEUBAD"/>
    <property type="match status" value="1"/>
</dbReference>
<feature type="compositionally biased region" description="Polar residues" evidence="3">
    <location>
        <begin position="275"/>
        <end position="288"/>
    </location>
</feature>
<feature type="region of interest" description="Disordered" evidence="3">
    <location>
        <begin position="757"/>
        <end position="780"/>
    </location>
</feature>
<sequence>MAIEKNNSKQVCFDPEFNSPHTKDTIMSSDEDIQRKNPASAIDSDDEDEDFDDCDSGAGSDDFDSLELGESGEEFCRIVDQTCSIPYELYDLPGLEDVLSMEVWNEVLTEEDRFRLTKYLPDMDKENYVHTLRELFSGDNIHFGSPIGKLFQMLKGGLCEPRVALYRQGLNFFQRRQHYHNLRKYHNNMVNNICQIRDTWMNCKGYSIDEKLRVLSIVKSRRNLTNENTEEFSSEPSEKDESLYMFKSKTPKDQKLRQKARRYSSYRINPPSDISHGQSSIVEASSNYGKRNPKGALKLERLKTSPIMDIDQHLPPSILPGVPIKPYRNPQIAPLSMNDGILEDDESESIFEAHRVRKLHRPLESAEDDLDGFIGFPAPGGEIDLGVSKNITKSTAKPSTKRSINAGGKKVKSLPLIASGNQMKYRKGQKSNLTSKGRRMDSTEHPELGPSDFPGNNMSLMTKNQQWRIGNEEAANLQDDDKISHIDSRGKYLKGKFKGGSLHNGEVDGFGTRGLNTFSRNDDTESDSSENADENEDDNPFMRSKWAYPGGPDSKKPKLSKKDKRELVGGYSRISGTPEVKKSELKGKTSDARNFQIFPSNDFRENNVTEFRNANLSQEQQDFPAMSSNGFADMGGFHVQSRKSFSNQAKRRNGSFAGDGSSLPQSNYMLDSFEDDLFLTRALAADNGTPLKLDKRSHMAEFPERSDLALMGCGTASKKRKSKDDPPHHRNPQVNDDSSQATSDLLLDNASFLKKRSKGKLDDTSDSLENGVSQPPLMEEEMEDIEVVTKRQKKSFPLITPSVPNNFSFSIIHLLSAVRVAMITLLPDDGRNESEAAAAAVKEELTGRIPDNDNAESSMYPDTPPPAAHPNVSSLTVQEIMNRLRSNPGDPCILETQEPLQDLVRGVLKILSSRTAPMGAKGWKPLVVYEKSKKSWLWVGPVSSNSDELVEAADEEDVISPDSWGVPYKMLVKLVDSFANWLKNSQETLKQIGNLPSPPMASMQMYLDEKDRFKDLRAQKSLSTIIPSPEEVKAYFRKEEELRYQIPDRAFFYTAVDGKKSIVAPLRRGGGKPTSKARDHFMLKRDRPPHVTILCLVRDAASRLPGSIGTRADVCTLIRDSQYIVEDVSDAQVNQVVSGALDRLHYERDPCVQFDSERKLWVYLHREKEEEDFEDDGTSSTKKWKRQKKEAAETGD</sequence>
<keyword evidence="2" id="KW-0539">Nucleus</keyword>
<comment type="subcellular location">
    <subcellularLocation>
        <location evidence="1">Nucleus</location>
    </subcellularLocation>
</comment>
<comment type="caution">
    <text evidence="5">The sequence shown here is derived from an EMBL/GenBank/DDBJ whole genome shotgun (WGS) entry which is preliminary data.</text>
</comment>
<dbReference type="Proteomes" id="UP000015453">
    <property type="component" value="Unassembled WGS sequence"/>
</dbReference>
<dbReference type="EMBL" id="AUSU01009087">
    <property type="protein sequence ID" value="EPS58570.1"/>
    <property type="molecule type" value="Genomic_DNA"/>
</dbReference>
<dbReference type="InterPro" id="IPR044867">
    <property type="entry name" value="DEUBAD_dom"/>
</dbReference>
<feature type="region of interest" description="Disordered" evidence="3">
    <location>
        <begin position="705"/>
        <end position="742"/>
    </location>
</feature>
<evidence type="ECO:0000256" key="3">
    <source>
        <dbReference type="SAM" id="MobiDB-lite"/>
    </source>
</evidence>
<feature type="region of interest" description="Disordered" evidence="3">
    <location>
        <begin position="425"/>
        <end position="457"/>
    </location>
</feature>
<dbReference type="AlphaFoldDB" id="S8BVF2"/>
<protein>
    <recommendedName>
        <fullName evidence="4">DEUBAD domain-containing protein</fullName>
    </recommendedName>
</protein>
<dbReference type="GO" id="GO:0031011">
    <property type="term" value="C:Ino80 complex"/>
    <property type="evidence" value="ECO:0007669"/>
    <property type="project" value="InterPro"/>
</dbReference>
<accession>S8BVF2</accession>
<feature type="region of interest" description="Disordered" evidence="3">
    <location>
        <begin position="494"/>
        <end position="587"/>
    </location>
</feature>
<proteinExistence type="predicted"/>
<feature type="compositionally biased region" description="Acidic residues" evidence="3">
    <location>
        <begin position="524"/>
        <end position="539"/>
    </location>
</feature>
<feature type="region of interest" description="Disordered" evidence="3">
    <location>
        <begin position="845"/>
        <end position="871"/>
    </location>
</feature>
<evidence type="ECO:0000313" key="5">
    <source>
        <dbReference type="EMBL" id="EPS58570.1"/>
    </source>
</evidence>
<feature type="compositionally biased region" description="Acidic residues" evidence="3">
    <location>
        <begin position="43"/>
        <end position="63"/>
    </location>
</feature>
<gene>
    <name evidence="5" type="ORF">M569_16243</name>
</gene>
<reference evidence="5 6" key="1">
    <citation type="journal article" date="2013" name="BMC Genomics">
        <title>The miniature genome of a carnivorous plant Genlisea aurea contains a low number of genes and short non-coding sequences.</title>
        <authorList>
            <person name="Leushkin E.V."/>
            <person name="Sutormin R.A."/>
            <person name="Nabieva E.R."/>
            <person name="Penin A.A."/>
            <person name="Kondrashov A.S."/>
            <person name="Logacheva M.D."/>
        </authorList>
    </citation>
    <scope>NUCLEOTIDE SEQUENCE [LARGE SCALE GENOMIC DNA]</scope>
</reference>
<dbReference type="PANTHER" id="PTHR13052:SF0">
    <property type="entry name" value="DNA-BINDING PROTEIN-LIKE"/>
    <property type="match status" value="1"/>
</dbReference>
<feature type="region of interest" description="Disordered" evidence="3">
    <location>
        <begin position="1169"/>
        <end position="1196"/>
    </location>
</feature>
<feature type="region of interest" description="Disordered" evidence="3">
    <location>
        <begin position="1"/>
        <end position="63"/>
    </location>
</feature>
<dbReference type="InterPro" id="IPR057748">
    <property type="entry name" value="NFRKB_WH_2"/>
</dbReference>
<feature type="compositionally biased region" description="Basic and acidic residues" evidence="3">
    <location>
        <begin position="438"/>
        <end position="447"/>
    </location>
</feature>